<evidence type="ECO:0000313" key="11">
    <source>
        <dbReference type="RefSeq" id="XP_022997530.1"/>
    </source>
</evidence>
<feature type="repeat" description="ANK" evidence="7">
    <location>
        <begin position="117"/>
        <end position="138"/>
    </location>
</feature>
<dbReference type="Pfam" id="PF13857">
    <property type="entry name" value="Ank_5"/>
    <property type="match status" value="1"/>
</dbReference>
<feature type="transmembrane region" description="Helical" evidence="8">
    <location>
        <begin position="364"/>
        <end position="389"/>
    </location>
</feature>
<dbReference type="SMART" id="SM00248">
    <property type="entry name" value="ANK"/>
    <property type="match status" value="4"/>
</dbReference>
<feature type="repeat" description="ANK" evidence="7">
    <location>
        <begin position="157"/>
        <end position="189"/>
    </location>
</feature>
<dbReference type="RefSeq" id="XP_022997530.1">
    <property type="nucleotide sequence ID" value="XM_023141762.1"/>
</dbReference>
<dbReference type="InterPro" id="IPR026961">
    <property type="entry name" value="PGG_dom"/>
</dbReference>
<evidence type="ECO:0000256" key="6">
    <source>
        <dbReference type="ARBA" id="ARBA00023136"/>
    </source>
</evidence>
<gene>
    <name evidence="11" type="primary">LOC111492423</name>
</gene>
<evidence type="ECO:0000313" key="10">
    <source>
        <dbReference type="Proteomes" id="UP000504608"/>
    </source>
</evidence>
<evidence type="ECO:0000256" key="3">
    <source>
        <dbReference type="ARBA" id="ARBA00022737"/>
    </source>
</evidence>
<dbReference type="PANTHER" id="PTHR24186:SF37">
    <property type="entry name" value="PGG DOMAIN-CONTAINING PROTEIN"/>
    <property type="match status" value="1"/>
</dbReference>
<dbReference type="Gene3D" id="1.25.40.20">
    <property type="entry name" value="Ankyrin repeat-containing domain"/>
    <property type="match status" value="1"/>
</dbReference>
<evidence type="ECO:0000256" key="1">
    <source>
        <dbReference type="ARBA" id="ARBA00004141"/>
    </source>
</evidence>
<dbReference type="PROSITE" id="PS50297">
    <property type="entry name" value="ANK_REP_REGION"/>
    <property type="match status" value="3"/>
</dbReference>
<dbReference type="PANTHER" id="PTHR24186">
    <property type="entry name" value="PROTEIN PHOSPHATASE 1 REGULATORY SUBUNIT"/>
    <property type="match status" value="1"/>
</dbReference>
<keyword evidence="6 8" id="KW-0472">Membrane</keyword>
<dbReference type="GO" id="GO:0005886">
    <property type="term" value="C:plasma membrane"/>
    <property type="evidence" value="ECO:0007669"/>
    <property type="project" value="TreeGrafter"/>
</dbReference>
<sequence>MSLYMTNLVSRRLYEAAHNGDVNPLQEISGQYPSLLMGGTLFDHPYDLLPEPPLQVAASFGHFDFVVRVLELEPASAHHSDRQGLSALHMAAANGHLNIITHLLQFDSDLCFLCSNDGRNPMHFAAMNGRLQALRLLVGGIEGRYDVKTFLNAKDDLGFTLLHLAVYNQHLEVVQYLLSLEIEVNALNSKGLTPLDLLIECPMVYPKRVRTANFLRGHGAVRSSALSSTTSQEIWARKKDTLMVVASLIATMAFQAVVNPPGGVWQEDGAHINNSSVISSPQAGKSVMAAKSPKLYVFFITFASWAFIFSLMELLLHVSNRVSNSGVVSEALIVYAKYMSTFSLVATYSISAAFLTALSGQDAAGFAFLISITAIFVLLYLFFALRYGFRRRSSPLKKSITFPPPILNRPQ</sequence>
<keyword evidence="2 8" id="KW-0812">Transmembrane</keyword>
<evidence type="ECO:0000256" key="8">
    <source>
        <dbReference type="SAM" id="Phobius"/>
    </source>
</evidence>
<dbReference type="AlphaFoldDB" id="A0A6J1K9X3"/>
<comment type="subcellular location">
    <subcellularLocation>
        <location evidence="1">Membrane</location>
        <topology evidence="1">Multi-pass membrane protein</topology>
    </subcellularLocation>
</comment>
<evidence type="ECO:0000256" key="2">
    <source>
        <dbReference type="ARBA" id="ARBA00022692"/>
    </source>
</evidence>
<protein>
    <submittedName>
        <fullName evidence="11">Serine/threonine-protein phosphatase 6 regulatory ankyrin repeat subunit B-like</fullName>
    </submittedName>
</protein>
<dbReference type="InterPro" id="IPR002110">
    <property type="entry name" value="Ankyrin_rpt"/>
</dbReference>
<keyword evidence="10" id="KW-1185">Reference proteome</keyword>
<dbReference type="Proteomes" id="UP000504608">
    <property type="component" value="Unplaced"/>
</dbReference>
<dbReference type="GeneID" id="111492423"/>
<dbReference type="KEGG" id="cmax:111492423"/>
<dbReference type="InterPro" id="IPR036770">
    <property type="entry name" value="Ankyrin_rpt-contain_sf"/>
</dbReference>
<evidence type="ECO:0000256" key="5">
    <source>
        <dbReference type="ARBA" id="ARBA00023043"/>
    </source>
</evidence>
<dbReference type="PROSITE" id="PS50088">
    <property type="entry name" value="ANK_REPEAT"/>
    <property type="match status" value="3"/>
</dbReference>
<feature type="transmembrane region" description="Helical" evidence="8">
    <location>
        <begin position="295"/>
        <end position="318"/>
    </location>
</feature>
<keyword evidence="3" id="KW-0677">Repeat</keyword>
<dbReference type="Pfam" id="PF13962">
    <property type="entry name" value="PGG"/>
    <property type="match status" value="1"/>
</dbReference>
<dbReference type="SUPFAM" id="SSF48403">
    <property type="entry name" value="Ankyrin repeat"/>
    <property type="match status" value="1"/>
</dbReference>
<name>A0A6J1K9X3_CUCMA</name>
<accession>A0A6J1K9X3</accession>
<proteinExistence type="predicted"/>
<evidence type="ECO:0000256" key="7">
    <source>
        <dbReference type="PROSITE-ProRule" id="PRU00023"/>
    </source>
</evidence>
<reference evidence="11" key="1">
    <citation type="submission" date="2025-08" db="UniProtKB">
        <authorList>
            <consortium name="RefSeq"/>
        </authorList>
    </citation>
    <scope>IDENTIFICATION</scope>
    <source>
        <tissue evidence="11">Young leaves</tissue>
    </source>
</reference>
<dbReference type="Pfam" id="PF12796">
    <property type="entry name" value="Ank_2"/>
    <property type="match status" value="1"/>
</dbReference>
<organism evidence="10 11">
    <name type="scientific">Cucurbita maxima</name>
    <name type="common">Pumpkin</name>
    <name type="synonym">Winter squash</name>
    <dbReference type="NCBI Taxonomy" id="3661"/>
    <lineage>
        <taxon>Eukaryota</taxon>
        <taxon>Viridiplantae</taxon>
        <taxon>Streptophyta</taxon>
        <taxon>Embryophyta</taxon>
        <taxon>Tracheophyta</taxon>
        <taxon>Spermatophyta</taxon>
        <taxon>Magnoliopsida</taxon>
        <taxon>eudicotyledons</taxon>
        <taxon>Gunneridae</taxon>
        <taxon>Pentapetalae</taxon>
        <taxon>rosids</taxon>
        <taxon>fabids</taxon>
        <taxon>Cucurbitales</taxon>
        <taxon>Cucurbitaceae</taxon>
        <taxon>Cucurbiteae</taxon>
        <taxon>Cucurbita</taxon>
    </lineage>
</organism>
<keyword evidence="5 7" id="KW-0040">ANK repeat</keyword>
<evidence type="ECO:0000256" key="4">
    <source>
        <dbReference type="ARBA" id="ARBA00022989"/>
    </source>
</evidence>
<dbReference type="OrthoDB" id="7729168at2759"/>
<keyword evidence="4 8" id="KW-1133">Transmembrane helix</keyword>
<feature type="domain" description="PGG" evidence="9">
    <location>
        <begin position="236"/>
        <end position="358"/>
    </location>
</feature>
<feature type="repeat" description="ANK" evidence="7">
    <location>
        <begin position="83"/>
        <end position="110"/>
    </location>
</feature>
<evidence type="ECO:0000259" key="9">
    <source>
        <dbReference type="Pfam" id="PF13962"/>
    </source>
</evidence>
<feature type="transmembrane region" description="Helical" evidence="8">
    <location>
        <begin position="338"/>
        <end position="358"/>
    </location>
</feature>